<protein>
    <submittedName>
        <fullName evidence="2">Uncharacterized protein</fullName>
    </submittedName>
</protein>
<dbReference type="AlphaFoldDB" id="A0A5C2SGB9"/>
<dbReference type="EMBL" id="ML122258">
    <property type="protein sequence ID" value="RPD62845.1"/>
    <property type="molecule type" value="Genomic_DNA"/>
</dbReference>
<keyword evidence="3" id="KW-1185">Reference proteome</keyword>
<proteinExistence type="predicted"/>
<accession>A0A5C2SGB9</accession>
<feature type="region of interest" description="Disordered" evidence="1">
    <location>
        <begin position="65"/>
        <end position="139"/>
    </location>
</feature>
<dbReference type="Proteomes" id="UP000313359">
    <property type="component" value="Unassembled WGS sequence"/>
</dbReference>
<evidence type="ECO:0000313" key="3">
    <source>
        <dbReference type="Proteomes" id="UP000313359"/>
    </source>
</evidence>
<feature type="compositionally biased region" description="Basic and acidic residues" evidence="1">
    <location>
        <begin position="215"/>
        <end position="236"/>
    </location>
</feature>
<reference evidence="2" key="1">
    <citation type="journal article" date="2018" name="Genome Biol. Evol.">
        <title>Genomics and development of Lentinus tigrinus, a white-rot wood-decaying mushroom with dimorphic fruiting bodies.</title>
        <authorList>
            <person name="Wu B."/>
            <person name="Xu Z."/>
            <person name="Knudson A."/>
            <person name="Carlson A."/>
            <person name="Chen N."/>
            <person name="Kovaka S."/>
            <person name="LaButti K."/>
            <person name="Lipzen A."/>
            <person name="Pennachio C."/>
            <person name="Riley R."/>
            <person name="Schakwitz W."/>
            <person name="Umezawa K."/>
            <person name="Ohm R.A."/>
            <person name="Grigoriev I.V."/>
            <person name="Nagy L.G."/>
            <person name="Gibbons J."/>
            <person name="Hibbett D."/>
        </authorList>
    </citation>
    <scope>NUCLEOTIDE SEQUENCE [LARGE SCALE GENOMIC DNA]</scope>
    <source>
        <strain evidence="2">ALCF2SS1-6</strain>
    </source>
</reference>
<feature type="compositionally biased region" description="Low complexity" evidence="1">
    <location>
        <begin position="26"/>
        <end position="49"/>
    </location>
</feature>
<evidence type="ECO:0000256" key="1">
    <source>
        <dbReference type="SAM" id="MobiDB-lite"/>
    </source>
</evidence>
<sequence length="297" mass="31617">MITPFMMDEKIPAPPPKEARYAPPEYSAVFASSRSASSTRATYAPSPSAFDTAMFTPDVLRRASAFSDSSSSYTTPASMSTSTSTSTSTPPLSPSSSRTSSSSSSYPHPHHPSYTYSKPHPNPDSYSPTPIPTKKPRSSGAKVVRAVSTGLLAIVVPPIAVGGVALAATGAVLYGSGKLVEGIGRGIAVGPEMVWKAYRSEGGRRARRAFGRGGGEGKEKKEKREKGMGMGMGEEKVEKVERTRTRTRTIGEGKVEKVVVNEYAYGRAGKLRKRAASVPSTRREVDLQAEMEIAASY</sequence>
<feature type="region of interest" description="Disordered" evidence="1">
    <location>
        <begin position="1"/>
        <end position="51"/>
    </location>
</feature>
<feature type="region of interest" description="Disordered" evidence="1">
    <location>
        <begin position="207"/>
        <end position="236"/>
    </location>
</feature>
<organism evidence="2 3">
    <name type="scientific">Lentinus tigrinus ALCF2SS1-6</name>
    <dbReference type="NCBI Taxonomy" id="1328759"/>
    <lineage>
        <taxon>Eukaryota</taxon>
        <taxon>Fungi</taxon>
        <taxon>Dikarya</taxon>
        <taxon>Basidiomycota</taxon>
        <taxon>Agaricomycotina</taxon>
        <taxon>Agaricomycetes</taxon>
        <taxon>Polyporales</taxon>
        <taxon>Polyporaceae</taxon>
        <taxon>Lentinus</taxon>
    </lineage>
</organism>
<gene>
    <name evidence="2" type="ORF">L227DRAFT_573364</name>
</gene>
<evidence type="ECO:0000313" key="2">
    <source>
        <dbReference type="EMBL" id="RPD62845.1"/>
    </source>
</evidence>
<name>A0A5C2SGB9_9APHY</name>
<feature type="compositionally biased region" description="Low complexity" evidence="1">
    <location>
        <begin position="67"/>
        <end position="119"/>
    </location>
</feature>
<dbReference type="OrthoDB" id="2747816at2759"/>